<dbReference type="PANTHER" id="PTHR46890:SF48">
    <property type="entry name" value="RNA-DIRECTED DNA POLYMERASE"/>
    <property type="match status" value="1"/>
</dbReference>
<reference evidence="4" key="2">
    <citation type="submission" date="2025-08" db="UniProtKB">
        <authorList>
            <consortium name="RefSeq"/>
        </authorList>
    </citation>
    <scope>IDENTIFICATION</scope>
    <source>
        <tissue evidence="4">Leaf</tissue>
    </source>
</reference>
<dbReference type="Pfam" id="PF00078">
    <property type="entry name" value="RVT_1"/>
    <property type="match status" value="1"/>
</dbReference>
<keyword evidence="1" id="KW-0175">Coiled coil</keyword>
<dbReference type="RefSeq" id="XP_056685723.1">
    <property type="nucleotide sequence ID" value="XM_056829745.1"/>
</dbReference>
<reference evidence="3" key="1">
    <citation type="journal article" date="2021" name="Nat. Commun.">
        <title>Genomic analyses provide insights into spinach domestication and the genetic basis of agronomic traits.</title>
        <authorList>
            <person name="Cai X."/>
            <person name="Sun X."/>
            <person name="Xu C."/>
            <person name="Sun H."/>
            <person name="Wang X."/>
            <person name="Ge C."/>
            <person name="Zhang Z."/>
            <person name="Wang Q."/>
            <person name="Fei Z."/>
            <person name="Jiao C."/>
            <person name="Wang Q."/>
        </authorList>
    </citation>
    <scope>NUCLEOTIDE SEQUENCE [LARGE SCALE GENOMIC DNA]</scope>
    <source>
        <strain evidence="3">cv. Varoflay</strain>
    </source>
</reference>
<evidence type="ECO:0000313" key="3">
    <source>
        <dbReference type="Proteomes" id="UP000813463"/>
    </source>
</evidence>
<proteinExistence type="predicted"/>
<dbReference type="InterPro" id="IPR000477">
    <property type="entry name" value="RT_dom"/>
</dbReference>
<name>A0ABM3QQV8_SPIOL</name>
<dbReference type="PANTHER" id="PTHR46890">
    <property type="entry name" value="NON-LTR RETROLELEMENT REVERSE TRANSCRIPTASE-LIKE PROTEIN-RELATED"/>
    <property type="match status" value="1"/>
</dbReference>
<gene>
    <name evidence="4" type="primary">LOC130461591</name>
</gene>
<keyword evidence="3" id="KW-1185">Reference proteome</keyword>
<protein>
    <recommendedName>
        <fullName evidence="2">Reverse transcriptase domain-containing protein</fullName>
    </recommendedName>
</protein>
<dbReference type="Proteomes" id="UP000813463">
    <property type="component" value="Chromosome 5"/>
</dbReference>
<organism evidence="3 4">
    <name type="scientific">Spinacia oleracea</name>
    <name type="common">Spinach</name>
    <dbReference type="NCBI Taxonomy" id="3562"/>
    <lineage>
        <taxon>Eukaryota</taxon>
        <taxon>Viridiplantae</taxon>
        <taxon>Streptophyta</taxon>
        <taxon>Embryophyta</taxon>
        <taxon>Tracheophyta</taxon>
        <taxon>Spermatophyta</taxon>
        <taxon>Magnoliopsida</taxon>
        <taxon>eudicotyledons</taxon>
        <taxon>Gunneridae</taxon>
        <taxon>Pentapetalae</taxon>
        <taxon>Caryophyllales</taxon>
        <taxon>Chenopodiaceae</taxon>
        <taxon>Chenopodioideae</taxon>
        <taxon>Anserineae</taxon>
        <taxon>Spinacia</taxon>
    </lineage>
</organism>
<evidence type="ECO:0000256" key="1">
    <source>
        <dbReference type="SAM" id="Coils"/>
    </source>
</evidence>
<sequence length="324" mass="36183">MAEHPKFHQIVQEGWSTVVSGTVMFQVWQKLKIIKQGLKTLHKKDFARLENRIENIRKELGEVQSQLVASPCDISLQVTERECTANLKKFLGIHQGALKQKSRIQWLKAEIKGEIKAFYHGLIGSVADSLEGIDVTVVRQGNHLSASSAQSLVLPVTNAEIDMALKGIHINKKFFYTTKLLKQVNNTAVTLIPKSVIGEVVNNSQAGFIPGRNVADNILLASELVKCYSRKYICPRCMIKLDLKKAYDSLEWPFLKAMMHESGFPDVFVRWVMECLGTVSYSILVNGFPTSPILGKKGLRQGDPMSPYLFALGMDYGVSVKVFG</sequence>
<accession>A0ABM3QQV8</accession>
<evidence type="ECO:0000313" key="4">
    <source>
        <dbReference type="RefSeq" id="XP_056685723.1"/>
    </source>
</evidence>
<evidence type="ECO:0000259" key="2">
    <source>
        <dbReference type="Pfam" id="PF00078"/>
    </source>
</evidence>
<feature type="domain" description="Reverse transcriptase" evidence="2">
    <location>
        <begin position="179"/>
        <end position="316"/>
    </location>
</feature>
<dbReference type="SUPFAM" id="SSF56672">
    <property type="entry name" value="DNA/RNA polymerases"/>
    <property type="match status" value="1"/>
</dbReference>
<feature type="coiled-coil region" evidence="1">
    <location>
        <begin position="39"/>
        <end position="66"/>
    </location>
</feature>
<dbReference type="InterPro" id="IPR043502">
    <property type="entry name" value="DNA/RNA_pol_sf"/>
</dbReference>
<dbReference type="GeneID" id="130461591"/>
<dbReference type="InterPro" id="IPR052343">
    <property type="entry name" value="Retrotransposon-Effector_Assoc"/>
</dbReference>